<reference evidence="1 2" key="1">
    <citation type="submission" date="2020-07" db="EMBL/GenBank/DDBJ databases">
        <title>Sequencing the genomes of 1000 actinobacteria strains.</title>
        <authorList>
            <person name="Klenk H.-P."/>
        </authorList>
    </citation>
    <scope>NUCLEOTIDE SEQUENCE [LARGE SCALE GENOMIC DNA]</scope>
    <source>
        <strain evidence="1 2">DSM 103833</strain>
    </source>
</reference>
<evidence type="ECO:0000313" key="2">
    <source>
        <dbReference type="Proteomes" id="UP000530424"/>
    </source>
</evidence>
<dbReference type="RefSeq" id="WP_179668805.1">
    <property type="nucleotide sequence ID" value="NZ_JACCFP010000001.1"/>
</dbReference>
<sequence>MALYDMTSLGSGMPVTSEALVKLHRTSFAAQGIQERAHLQAALRDHIDLIDDDLFVVSEEFGDFEGASRRVDLLCLDRDCRLVVVELKRTVDGGHMELQALRYAAMVSTMTFNQVVRSLATYRKQRDFDDASEETARSDLIAWLDADEEPVVSREVGIVLASEDFSQEITTTVLWLNEFHGFDIRCVRLSPYLLGDRLLLDVQHVIPLPEASAYTVRVREKEKAVRQAEGTSKADRTKFVVQTPTKTWEPLPKRWAMLRLVEGLVAAGVSVEKIADVLPESKMLRVDGPHDDADELWTAIQIQHGNSDQNRPRWHLEDPMTFGDHTWVLNNNWGTHTRGFIKQLLELAPPGFAVWEEGDEPTTAT</sequence>
<dbReference type="AlphaFoldDB" id="A0A853C5Z3"/>
<name>A0A853C5Z3_9ACTN</name>
<protein>
    <recommendedName>
        <fullName evidence="3">DUF91 domain-containing protein</fullName>
    </recommendedName>
</protein>
<evidence type="ECO:0000313" key="1">
    <source>
        <dbReference type="EMBL" id="NYJ02436.1"/>
    </source>
</evidence>
<proteinExistence type="predicted"/>
<dbReference type="Proteomes" id="UP000530424">
    <property type="component" value="Unassembled WGS sequence"/>
</dbReference>
<keyword evidence="2" id="KW-1185">Reference proteome</keyword>
<dbReference type="GO" id="GO:0003676">
    <property type="term" value="F:nucleic acid binding"/>
    <property type="evidence" value="ECO:0007669"/>
    <property type="project" value="InterPro"/>
</dbReference>
<dbReference type="EMBL" id="JACCFP010000001">
    <property type="protein sequence ID" value="NYJ02436.1"/>
    <property type="molecule type" value="Genomic_DNA"/>
</dbReference>
<dbReference type="InterPro" id="IPR011856">
    <property type="entry name" value="tRNA_endonuc-like_dom_sf"/>
</dbReference>
<comment type="caution">
    <text evidence="1">The sequence shown here is derived from an EMBL/GenBank/DDBJ whole genome shotgun (WGS) entry which is preliminary data.</text>
</comment>
<gene>
    <name evidence="1" type="ORF">HNR19_003134</name>
</gene>
<dbReference type="Gene3D" id="3.40.1350.10">
    <property type="match status" value="1"/>
</dbReference>
<accession>A0A853C5Z3</accession>
<evidence type="ECO:0008006" key="3">
    <source>
        <dbReference type="Google" id="ProtNLM"/>
    </source>
</evidence>
<organism evidence="1 2">
    <name type="scientific">Nocardioides thalensis</name>
    <dbReference type="NCBI Taxonomy" id="1914755"/>
    <lineage>
        <taxon>Bacteria</taxon>
        <taxon>Bacillati</taxon>
        <taxon>Actinomycetota</taxon>
        <taxon>Actinomycetes</taxon>
        <taxon>Propionibacteriales</taxon>
        <taxon>Nocardioidaceae</taxon>
        <taxon>Nocardioides</taxon>
    </lineage>
</organism>